<dbReference type="InterPro" id="IPR001967">
    <property type="entry name" value="Peptidase_S11_N"/>
</dbReference>
<dbReference type="PANTHER" id="PTHR21581">
    <property type="entry name" value="D-ALANYL-D-ALANINE CARBOXYPEPTIDASE"/>
    <property type="match status" value="1"/>
</dbReference>
<evidence type="ECO:0000259" key="11">
    <source>
        <dbReference type="Pfam" id="PF00768"/>
    </source>
</evidence>
<feature type="chain" id="PRO_5017464156" evidence="10">
    <location>
        <begin position="42"/>
        <end position="314"/>
    </location>
</feature>
<dbReference type="Pfam" id="PF00768">
    <property type="entry name" value="Peptidase_S11"/>
    <property type="match status" value="1"/>
</dbReference>
<keyword evidence="3" id="KW-0378">Hydrolase</keyword>
<dbReference type="GO" id="GO:0006508">
    <property type="term" value="P:proteolysis"/>
    <property type="evidence" value="ECO:0007669"/>
    <property type="project" value="InterPro"/>
</dbReference>
<keyword evidence="4" id="KW-0133">Cell shape</keyword>
<evidence type="ECO:0000256" key="4">
    <source>
        <dbReference type="ARBA" id="ARBA00022960"/>
    </source>
</evidence>
<feature type="binding site" evidence="8">
    <location>
        <position position="251"/>
    </location>
    <ligand>
        <name>substrate</name>
    </ligand>
</feature>
<name>A0A3B0AY91_9ACTN</name>
<reference evidence="12 13" key="1">
    <citation type="journal article" date="2015" name="Antonie Van Leeuwenhoek">
        <title>Streptomyces klenkii sp. nov., isolated from deep marine sediment.</title>
        <authorList>
            <person name="Veyisoglu A."/>
            <person name="Sahin N."/>
        </authorList>
    </citation>
    <scope>NUCLEOTIDE SEQUENCE [LARGE SCALE GENOMIC DNA]</scope>
    <source>
        <strain evidence="12 13">KCTC 29202</strain>
    </source>
</reference>
<evidence type="ECO:0000256" key="10">
    <source>
        <dbReference type="SAM" id="SignalP"/>
    </source>
</evidence>
<dbReference type="InterPro" id="IPR012338">
    <property type="entry name" value="Beta-lactam/transpept-like"/>
</dbReference>
<keyword evidence="13" id="KW-1185">Reference proteome</keyword>
<dbReference type="InterPro" id="IPR018044">
    <property type="entry name" value="Peptidase_S11"/>
</dbReference>
<dbReference type="PANTHER" id="PTHR21581:SF33">
    <property type="entry name" value="D-ALANYL-D-ALANINE CARBOXYPEPTIDASE DACB"/>
    <property type="match status" value="1"/>
</dbReference>
<organism evidence="12 13">
    <name type="scientific">Streptomyces klenkii</name>
    <dbReference type="NCBI Taxonomy" id="1420899"/>
    <lineage>
        <taxon>Bacteria</taxon>
        <taxon>Bacillati</taxon>
        <taxon>Actinomycetota</taxon>
        <taxon>Actinomycetes</taxon>
        <taxon>Kitasatosporales</taxon>
        <taxon>Streptomycetaceae</taxon>
        <taxon>Streptomyces</taxon>
    </lineage>
</organism>
<evidence type="ECO:0000256" key="7">
    <source>
        <dbReference type="PIRSR" id="PIRSR618044-1"/>
    </source>
</evidence>
<dbReference type="Gene3D" id="3.40.710.10">
    <property type="entry name" value="DD-peptidase/beta-lactamase superfamily"/>
    <property type="match status" value="1"/>
</dbReference>
<evidence type="ECO:0000256" key="9">
    <source>
        <dbReference type="RuleBase" id="RU004016"/>
    </source>
</evidence>
<keyword evidence="12" id="KW-0121">Carboxypeptidase</keyword>
<evidence type="ECO:0000256" key="8">
    <source>
        <dbReference type="PIRSR" id="PIRSR618044-2"/>
    </source>
</evidence>
<dbReference type="GO" id="GO:0009252">
    <property type="term" value="P:peptidoglycan biosynthetic process"/>
    <property type="evidence" value="ECO:0007669"/>
    <property type="project" value="UniProtKB-KW"/>
</dbReference>
<dbReference type="PRINTS" id="PR00725">
    <property type="entry name" value="DADACBPTASE1"/>
</dbReference>
<evidence type="ECO:0000313" key="12">
    <source>
        <dbReference type="EMBL" id="RKN65413.1"/>
    </source>
</evidence>
<evidence type="ECO:0000313" key="13">
    <source>
        <dbReference type="Proteomes" id="UP000270343"/>
    </source>
</evidence>
<evidence type="ECO:0000256" key="3">
    <source>
        <dbReference type="ARBA" id="ARBA00022801"/>
    </source>
</evidence>
<dbReference type="GO" id="GO:0009002">
    <property type="term" value="F:serine-type D-Ala-D-Ala carboxypeptidase activity"/>
    <property type="evidence" value="ECO:0007669"/>
    <property type="project" value="InterPro"/>
</dbReference>
<dbReference type="AlphaFoldDB" id="A0A3B0AY91"/>
<sequence>MQRRGGEQDRRRGAWGAPLAATVTATAAAVAAALPAPAAQAAPGPSVSAKGAYLMDAGSGRPLWAKAATVERPMASTTKIMTAVVVLDAPGMDLDRQIQIKQSYRDYVQRTEASTADLRTGDKLTTRQLLYALMLPSGCDAAYALADAYGTGPDEEARTKSFVAKMNAKARQLKLTGTTYDSFDGISSAGRNRSTPQDLARLSLHALRNSTFRTVTGALNTQQKAKNINRLYTWYNTNKLLGSYDGVTGVKTGTTSAAGPCLVFAARHGGRTVVGVLLNDAANRYPDAAKMLDYAFRKHTPLKLRRLPAAAHED</sequence>
<keyword evidence="5" id="KW-0573">Peptidoglycan synthesis</keyword>
<dbReference type="EMBL" id="RBAM01000012">
    <property type="protein sequence ID" value="RKN65413.1"/>
    <property type="molecule type" value="Genomic_DNA"/>
</dbReference>
<evidence type="ECO:0000256" key="1">
    <source>
        <dbReference type="ARBA" id="ARBA00007164"/>
    </source>
</evidence>
<dbReference type="GO" id="GO:0008360">
    <property type="term" value="P:regulation of cell shape"/>
    <property type="evidence" value="ECO:0007669"/>
    <property type="project" value="UniProtKB-KW"/>
</dbReference>
<comment type="caution">
    <text evidence="12">The sequence shown here is derived from an EMBL/GenBank/DDBJ whole genome shotgun (WGS) entry which is preliminary data.</text>
</comment>
<feature type="active site" description="Acyl-ester intermediate" evidence="7">
    <location>
        <position position="76"/>
    </location>
</feature>
<evidence type="ECO:0000256" key="6">
    <source>
        <dbReference type="ARBA" id="ARBA00023316"/>
    </source>
</evidence>
<feature type="active site" description="Proton acceptor" evidence="7">
    <location>
        <position position="79"/>
    </location>
</feature>
<feature type="active site" evidence="7">
    <location>
        <position position="137"/>
    </location>
</feature>
<comment type="similarity">
    <text evidence="1 9">Belongs to the peptidase S11 family.</text>
</comment>
<keyword evidence="2 10" id="KW-0732">Signal</keyword>
<accession>A0A3B0AY91</accession>
<evidence type="ECO:0000256" key="2">
    <source>
        <dbReference type="ARBA" id="ARBA00022729"/>
    </source>
</evidence>
<dbReference type="SUPFAM" id="SSF56601">
    <property type="entry name" value="beta-lactamase/transpeptidase-like"/>
    <property type="match status" value="1"/>
</dbReference>
<keyword evidence="12" id="KW-0645">Protease</keyword>
<proteinExistence type="inferred from homology"/>
<feature type="signal peptide" evidence="10">
    <location>
        <begin position="1"/>
        <end position="41"/>
    </location>
</feature>
<evidence type="ECO:0000256" key="5">
    <source>
        <dbReference type="ARBA" id="ARBA00022984"/>
    </source>
</evidence>
<dbReference type="GO" id="GO:0071555">
    <property type="term" value="P:cell wall organization"/>
    <property type="evidence" value="ECO:0007669"/>
    <property type="project" value="UniProtKB-KW"/>
</dbReference>
<dbReference type="RefSeq" id="WP_120758122.1">
    <property type="nucleotide sequence ID" value="NZ_JBFADQ010000039.1"/>
</dbReference>
<keyword evidence="6" id="KW-0961">Cell wall biogenesis/degradation</keyword>
<protein>
    <submittedName>
        <fullName evidence="12">D-alanyl-D-alanine carboxypeptidase</fullName>
    </submittedName>
</protein>
<dbReference type="Proteomes" id="UP000270343">
    <property type="component" value="Unassembled WGS sequence"/>
</dbReference>
<feature type="domain" description="Peptidase S11 D-alanyl-D-alanine carboxypeptidase A N-terminal" evidence="11">
    <location>
        <begin position="41"/>
        <end position="280"/>
    </location>
</feature>
<gene>
    <name evidence="12" type="ORF">D7231_26845</name>
</gene>
<dbReference type="OrthoDB" id="3530815at2"/>